<accession>A0ABW1G5H1</accession>
<dbReference type="SUPFAM" id="SSF48150">
    <property type="entry name" value="DNA-glycosylase"/>
    <property type="match status" value="1"/>
</dbReference>
<dbReference type="InterPro" id="IPR011257">
    <property type="entry name" value="DNA_glycosylase"/>
</dbReference>
<sequence length="132" mass="14218">MAAQIAELLREHGRTFAAEAGITLRDQPSPLYRLLVLSLLCSTRISASIAVDAARELSRDGLRTARAMADADWQRIVDALGRAHYRRYDESTATALGKGARLLLDRWGGDLRRLRDDAESAAGADGGLAGAV</sequence>
<organism evidence="1 2">
    <name type="scientific">Streptacidiphilus monticola</name>
    <dbReference type="NCBI Taxonomy" id="2161674"/>
    <lineage>
        <taxon>Bacteria</taxon>
        <taxon>Bacillati</taxon>
        <taxon>Actinomycetota</taxon>
        <taxon>Actinomycetes</taxon>
        <taxon>Kitasatosporales</taxon>
        <taxon>Streptomycetaceae</taxon>
        <taxon>Streptacidiphilus</taxon>
    </lineage>
</organism>
<evidence type="ECO:0000313" key="2">
    <source>
        <dbReference type="Proteomes" id="UP001596174"/>
    </source>
</evidence>
<dbReference type="EMBL" id="JBHSQJ010000068">
    <property type="protein sequence ID" value="MFC5908884.1"/>
    <property type="molecule type" value="Genomic_DNA"/>
</dbReference>
<gene>
    <name evidence="1" type="ORF">ACFP3V_16875</name>
</gene>
<proteinExistence type="predicted"/>
<dbReference type="Proteomes" id="UP001596174">
    <property type="component" value="Unassembled WGS sequence"/>
</dbReference>
<reference evidence="2" key="1">
    <citation type="journal article" date="2019" name="Int. J. Syst. Evol. Microbiol.">
        <title>The Global Catalogue of Microorganisms (GCM) 10K type strain sequencing project: providing services to taxonomists for standard genome sequencing and annotation.</title>
        <authorList>
            <consortium name="The Broad Institute Genomics Platform"/>
            <consortium name="The Broad Institute Genome Sequencing Center for Infectious Disease"/>
            <person name="Wu L."/>
            <person name="Ma J."/>
        </authorList>
    </citation>
    <scope>NUCLEOTIDE SEQUENCE [LARGE SCALE GENOMIC DNA]</scope>
    <source>
        <strain evidence="2">JCM 4816</strain>
    </source>
</reference>
<keyword evidence="1" id="KW-0540">Nuclease</keyword>
<evidence type="ECO:0000313" key="1">
    <source>
        <dbReference type="EMBL" id="MFC5908884.1"/>
    </source>
</evidence>
<dbReference type="GO" id="GO:0004519">
    <property type="term" value="F:endonuclease activity"/>
    <property type="evidence" value="ECO:0007669"/>
    <property type="project" value="UniProtKB-KW"/>
</dbReference>
<feature type="non-terminal residue" evidence="1">
    <location>
        <position position="132"/>
    </location>
</feature>
<keyword evidence="1" id="KW-0255">Endonuclease</keyword>
<keyword evidence="2" id="KW-1185">Reference proteome</keyword>
<comment type="caution">
    <text evidence="1">The sequence shown here is derived from an EMBL/GenBank/DDBJ whole genome shotgun (WGS) entry which is preliminary data.</text>
</comment>
<keyword evidence="1" id="KW-0378">Hydrolase</keyword>
<name>A0ABW1G5H1_9ACTN</name>
<protein>
    <submittedName>
        <fullName evidence="1">Endonuclease</fullName>
    </submittedName>
</protein>